<keyword evidence="1" id="KW-0614">Plasmid</keyword>
<dbReference type="AlphaFoldDB" id="A0A9E7A3T0"/>
<gene>
    <name evidence="1" type="ORF">K9D25_24805</name>
</gene>
<dbReference type="Proteomes" id="UP000831684">
    <property type="component" value="Plasmid pE"/>
</dbReference>
<name>A0A9E7A3T0_9HYPH</name>
<accession>A0A9E7A3T0</accession>
<dbReference type="RefSeq" id="WP_244451532.1">
    <property type="nucleotide sequence ID" value="NZ_CP083244.1"/>
</dbReference>
<evidence type="ECO:0000313" key="2">
    <source>
        <dbReference type="Proteomes" id="UP000831684"/>
    </source>
</evidence>
<protein>
    <submittedName>
        <fullName evidence="1">Uncharacterized protein</fullName>
    </submittedName>
</protein>
<sequence length="190" mass="21209">MGMPSPGQRLLLTADWTVTINSNRDRLWKALGCDRDPTVAAAGARIDERISRMKELLARGIEFDDPHQEWIDGKWVTVQTRWRVQPKDERTMKRLSREQMADSELMRSAPATIAATSVLEVIAVFPAISGSHDHIRLNIISTPMEELRFKKDGGSLSNGKRILMVTAEELARCSYDLLETAHPPSGKGGS</sequence>
<proteinExistence type="predicted"/>
<dbReference type="KEGG" id="apol:K9D25_24805"/>
<dbReference type="EMBL" id="CP083244">
    <property type="protein sequence ID" value="UOK73965.1"/>
    <property type="molecule type" value="Genomic_DNA"/>
</dbReference>
<organism evidence="1 2">
    <name type="scientific">Ancylobacter polymorphus</name>
    <dbReference type="NCBI Taxonomy" id="223390"/>
    <lineage>
        <taxon>Bacteria</taxon>
        <taxon>Pseudomonadati</taxon>
        <taxon>Pseudomonadota</taxon>
        <taxon>Alphaproteobacteria</taxon>
        <taxon>Hyphomicrobiales</taxon>
        <taxon>Xanthobacteraceae</taxon>
        <taxon>Ancylobacter</taxon>
    </lineage>
</organism>
<reference evidence="1" key="1">
    <citation type="submission" date="2021-09" db="EMBL/GenBank/DDBJ databases">
        <title>Network and meta-omics reveal the key degrader and cooperation patterns in an efficient 1,4-dioxane-degrading microbial community.</title>
        <authorList>
            <person name="Dai C."/>
        </authorList>
    </citation>
    <scope>NUCLEOTIDE SEQUENCE</scope>
    <source>
        <strain evidence="1">ZM13</strain>
        <plasmid evidence="1">pE</plasmid>
    </source>
</reference>
<geneLocation type="plasmid" evidence="1 2">
    <name>pE</name>
</geneLocation>
<evidence type="ECO:0000313" key="1">
    <source>
        <dbReference type="EMBL" id="UOK73965.1"/>
    </source>
</evidence>